<gene>
    <name evidence="2" type="ORF">GA0111570_103127</name>
</gene>
<dbReference type="AlphaFoldDB" id="A0A1G6GFR5"/>
<feature type="transmembrane region" description="Helical" evidence="1">
    <location>
        <begin position="16"/>
        <end position="36"/>
    </location>
</feature>
<reference evidence="2 3" key="1">
    <citation type="submission" date="2016-06" db="EMBL/GenBank/DDBJ databases">
        <authorList>
            <person name="Olsen C.W."/>
            <person name="Carey S."/>
            <person name="Hinshaw L."/>
            <person name="Karasin A.I."/>
        </authorList>
    </citation>
    <scope>NUCLEOTIDE SEQUENCE [LARGE SCALE GENOMIC DNA]</scope>
    <source>
        <strain evidence="2 3">LZ-22</strain>
    </source>
</reference>
<dbReference type="STRING" id="1577474.GA0111570_103127"/>
<dbReference type="OrthoDB" id="3712293at2"/>
<name>A0A1G6GFR5_9ACTN</name>
<evidence type="ECO:0000313" key="2">
    <source>
        <dbReference type="EMBL" id="SDB80804.1"/>
    </source>
</evidence>
<feature type="transmembrane region" description="Helical" evidence="1">
    <location>
        <begin position="48"/>
        <end position="68"/>
    </location>
</feature>
<keyword evidence="1" id="KW-0472">Membrane</keyword>
<protein>
    <submittedName>
        <fullName evidence="2">Uncharacterized protein</fullName>
    </submittedName>
</protein>
<keyword evidence="3" id="KW-1185">Reference proteome</keyword>
<evidence type="ECO:0000313" key="3">
    <source>
        <dbReference type="Proteomes" id="UP000199086"/>
    </source>
</evidence>
<dbReference type="RefSeq" id="WP_092607494.1">
    <property type="nucleotide sequence ID" value="NZ_FMYF01000003.1"/>
</dbReference>
<dbReference type="EMBL" id="FMYF01000003">
    <property type="protein sequence ID" value="SDB80804.1"/>
    <property type="molecule type" value="Genomic_DNA"/>
</dbReference>
<proteinExistence type="predicted"/>
<feature type="transmembrane region" description="Helical" evidence="1">
    <location>
        <begin position="75"/>
        <end position="94"/>
    </location>
</feature>
<organism evidence="2 3">
    <name type="scientific">Raineyella antarctica</name>
    <dbReference type="NCBI Taxonomy" id="1577474"/>
    <lineage>
        <taxon>Bacteria</taxon>
        <taxon>Bacillati</taxon>
        <taxon>Actinomycetota</taxon>
        <taxon>Actinomycetes</taxon>
        <taxon>Propionibacteriales</taxon>
        <taxon>Propionibacteriaceae</taxon>
        <taxon>Raineyella</taxon>
    </lineage>
</organism>
<accession>A0A1G6GFR5</accession>
<sequence>MAETSVVPSSVRRLRLTAIVATVLIVIQLGLGIMIATGNGGLREAHAGIGYLLVLTGIVASIFAWSAAKVAGSKGVFFHALSLPVLMLVQIGLAEMGLEVVHIILGILIVVAVVGLVPMAGKLAGRTAATPVA</sequence>
<keyword evidence="1" id="KW-0812">Transmembrane</keyword>
<dbReference type="Proteomes" id="UP000199086">
    <property type="component" value="Unassembled WGS sequence"/>
</dbReference>
<evidence type="ECO:0000256" key="1">
    <source>
        <dbReference type="SAM" id="Phobius"/>
    </source>
</evidence>
<feature type="transmembrane region" description="Helical" evidence="1">
    <location>
        <begin position="100"/>
        <end position="120"/>
    </location>
</feature>
<keyword evidence="1" id="KW-1133">Transmembrane helix</keyword>